<evidence type="ECO:0000256" key="4">
    <source>
        <dbReference type="ARBA" id="ARBA00022475"/>
    </source>
</evidence>
<evidence type="ECO:0000256" key="5">
    <source>
        <dbReference type="ARBA" id="ARBA00022692"/>
    </source>
</evidence>
<comment type="catalytic activity">
    <reaction evidence="10">
        <text>Mg(2+)(in) = Mg(2+)(out)</text>
        <dbReference type="Rhea" id="RHEA:29827"/>
        <dbReference type="ChEBI" id="CHEBI:18420"/>
    </reaction>
</comment>
<keyword evidence="6" id="KW-0460">Magnesium</keyword>
<evidence type="ECO:0000256" key="10">
    <source>
        <dbReference type="ARBA" id="ARBA00034269"/>
    </source>
</evidence>
<keyword evidence="4" id="KW-1003">Cell membrane</keyword>
<evidence type="ECO:0000256" key="7">
    <source>
        <dbReference type="ARBA" id="ARBA00022989"/>
    </source>
</evidence>
<protein>
    <submittedName>
        <fullName evidence="13">Magnesium transporter</fullName>
    </submittedName>
</protein>
<keyword evidence="9 12" id="KW-0472">Membrane</keyword>
<keyword evidence="8" id="KW-0406">Ion transport</keyword>
<dbReference type="Proteomes" id="UP000198412">
    <property type="component" value="Unassembled WGS sequence"/>
</dbReference>
<dbReference type="EMBL" id="FZNX01000004">
    <property type="protein sequence ID" value="SNR70570.1"/>
    <property type="molecule type" value="Genomic_DNA"/>
</dbReference>
<keyword evidence="14" id="KW-1185">Reference proteome</keyword>
<keyword evidence="7 12" id="KW-1133">Transmembrane helix</keyword>
<dbReference type="PANTHER" id="PTHR46494">
    <property type="entry name" value="CORA FAMILY METAL ION TRANSPORTER (EUROFUNG)"/>
    <property type="match status" value="1"/>
</dbReference>
<evidence type="ECO:0000256" key="3">
    <source>
        <dbReference type="ARBA" id="ARBA00022448"/>
    </source>
</evidence>
<evidence type="ECO:0000313" key="13">
    <source>
        <dbReference type="EMBL" id="SNR70570.1"/>
    </source>
</evidence>
<organism evidence="13 14">
    <name type="scientific">Lutibacter flavus</name>
    <dbReference type="NCBI Taxonomy" id="691689"/>
    <lineage>
        <taxon>Bacteria</taxon>
        <taxon>Pseudomonadati</taxon>
        <taxon>Bacteroidota</taxon>
        <taxon>Flavobacteriia</taxon>
        <taxon>Flavobacteriales</taxon>
        <taxon>Flavobacteriaceae</taxon>
        <taxon>Lutibacter</taxon>
    </lineage>
</organism>
<evidence type="ECO:0000256" key="6">
    <source>
        <dbReference type="ARBA" id="ARBA00022842"/>
    </source>
</evidence>
<dbReference type="SUPFAM" id="SSF143865">
    <property type="entry name" value="CorA soluble domain-like"/>
    <property type="match status" value="1"/>
</dbReference>
<dbReference type="AlphaFoldDB" id="A0A238YHM1"/>
<evidence type="ECO:0000256" key="12">
    <source>
        <dbReference type="SAM" id="Phobius"/>
    </source>
</evidence>
<reference evidence="14" key="1">
    <citation type="submission" date="2017-06" db="EMBL/GenBank/DDBJ databases">
        <authorList>
            <person name="Varghese N."/>
            <person name="Submissions S."/>
        </authorList>
    </citation>
    <scope>NUCLEOTIDE SEQUENCE [LARGE SCALE GENOMIC DNA]</scope>
    <source>
        <strain evidence="14">DSM 27993</strain>
    </source>
</reference>
<dbReference type="GO" id="GO:0005886">
    <property type="term" value="C:plasma membrane"/>
    <property type="evidence" value="ECO:0007669"/>
    <property type="project" value="UniProtKB-SubCell"/>
</dbReference>
<gene>
    <name evidence="13" type="ORF">SAMN04488111_2590</name>
</gene>
<dbReference type="Pfam" id="PF01544">
    <property type="entry name" value="CorA"/>
    <property type="match status" value="1"/>
</dbReference>
<evidence type="ECO:0000256" key="1">
    <source>
        <dbReference type="ARBA" id="ARBA00004651"/>
    </source>
</evidence>
<dbReference type="GO" id="GO:0015095">
    <property type="term" value="F:magnesium ion transmembrane transporter activity"/>
    <property type="evidence" value="ECO:0007669"/>
    <property type="project" value="TreeGrafter"/>
</dbReference>
<dbReference type="Gene3D" id="1.20.58.340">
    <property type="entry name" value="Magnesium transport protein CorA, transmembrane region"/>
    <property type="match status" value="1"/>
</dbReference>
<evidence type="ECO:0000256" key="8">
    <source>
        <dbReference type="ARBA" id="ARBA00023065"/>
    </source>
</evidence>
<comment type="function">
    <text evidence="11">Mediates influx of magnesium ions. Alternates between open and closed states. Activated by low cytoplasmic Mg(2+) levels. Inactive when cytoplasmic Mg(2+) levels are high.</text>
</comment>
<dbReference type="FunFam" id="1.20.58.340:FF:000004">
    <property type="entry name" value="Magnesium transport protein CorA"/>
    <property type="match status" value="1"/>
</dbReference>
<feature type="transmembrane region" description="Helical" evidence="12">
    <location>
        <begin position="291"/>
        <end position="311"/>
    </location>
</feature>
<dbReference type="InterPro" id="IPR002523">
    <property type="entry name" value="MgTranspt_CorA/ZnTranspt_ZntB"/>
</dbReference>
<dbReference type="InterPro" id="IPR045861">
    <property type="entry name" value="CorA_cytoplasmic_dom"/>
</dbReference>
<name>A0A238YHM1_9FLAO</name>
<dbReference type="SUPFAM" id="SSF144083">
    <property type="entry name" value="Magnesium transport protein CorA, transmembrane region"/>
    <property type="match status" value="1"/>
</dbReference>
<comment type="similarity">
    <text evidence="2">Belongs to the CorA metal ion transporter (MIT) (TC 1.A.35) family.</text>
</comment>
<keyword evidence="3" id="KW-0813">Transport</keyword>
<dbReference type="RefSeq" id="WP_089378857.1">
    <property type="nucleotide sequence ID" value="NZ_FZNX01000004.1"/>
</dbReference>
<dbReference type="GO" id="GO:0050897">
    <property type="term" value="F:cobalt ion binding"/>
    <property type="evidence" value="ECO:0007669"/>
    <property type="project" value="TreeGrafter"/>
</dbReference>
<dbReference type="OrthoDB" id="9803416at2"/>
<dbReference type="GO" id="GO:0000287">
    <property type="term" value="F:magnesium ion binding"/>
    <property type="evidence" value="ECO:0007669"/>
    <property type="project" value="TreeGrafter"/>
</dbReference>
<dbReference type="InterPro" id="IPR045863">
    <property type="entry name" value="CorA_TM1_TM2"/>
</dbReference>
<evidence type="ECO:0000313" key="14">
    <source>
        <dbReference type="Proteomes" id="UP000198412"/>
    </source>
</evidence>
<evidence type="ECO:0000256" key="2">
    <source>
        <dbReference type="ARBA" id="ARBA00009765"/>
    </source>
</evidence>
<evidence type="ECO:0000256" key="11">
    <source>
        <dbReference type="ARBA" id="ARBA00045497"/>
    </source>
</evidence>
<evidence type="ECO:0000256" key="9">
    <source>
        <dbReference type="ARBA" id="ARBA00023136"/>
    </source>
</evidence>
<dbReference type="PANTHER" id="PTHR46494:SF1">
    <property type="entry name" value="CORA FAMILY METAL ION TRANSPORTER (EUROFUNG)"/>
    <property type="match status" value="1"/>
</dbReference>
<comment type="subcellular location">
    <subcellularLocation>
        <location evidence="1">Cell membrane</location>
        <topology evidence="1">Multi-pass membrane protein</topology>
    </subcellularLocation>
</comment>
<keyword evidence="5 12" id="KW-0812">Transmembrane</keyword>
<sequence length="317" mass="37614">MIEIYFKNNIIKKYKSIDEIEYLPKKIFSIRFIDFTDSNLELISIKFNLDLTSFAKKKDLEISSHYIESTDQLSLNFKIPNYSSNNFFMEKDIYILIKNDIVFTFLSSEIEESLNQLTQFIYNFENTKFNTYHQLFIFQIGVISDYYADIVELISKKIKELFLKTLKSKQFKENDLDYIAELRYNNLLIRESLSEFQRILLLLKKSDKNGKDTFGEISEEIDDLSVIADYLQYNFNRLDDLNGNINSKIELEQNNIFKILTIITVCISLPTLIVGIYGMNFKNMPELKWAFGYPIIVIALILSFIFPLIYFKRKKWF</sequence>
<proteinExistence type="inferred from homology"/>
<feature type="transmembrane region" description="Helical" evidence="12">
    <location>
        <begin position="256"/>
        <end position="279"/>
    </location>
</feature>
<dbReference type="GO" id="GO:0015087">
    <property type="term" value="F:cobalt ion transmembrane transporter activity"/>
    <property type="evidence" value="ECO:0007669"/>
    <property type="project" value="TreeGrafter"/>
</dbReference>
<accession>A0A238YHM1</accession>